<feature type="transmembrane region" description="Helical" evidence="1">
    <location>
        <begin position="197"/>
        <end position="220"/>
    </location>
</feature>
<feature type="transmembrane region" description="Helical" evidence="1">
    <location>
        <begin position="79"/>
        <end position="96"/>
    </location>
</feature>
<keyword evidence="3" id="KW-1185">Reference proteome</keyword>
<evidence type="ECO:0000313" key="3">
    <source>
        <dbReference type="Proteomes" id="UP001596406"/>
    </source>
</evidence>
<dbReference type="InterPro" id="IPR007404">
    <property type="entry name" value="YdjM-like"/>
</dbReference>
<gene>
    <name evidence="2" type="ORF">ACFQHK_02700</name>
</gene>
<dbReference type="Pfam" id="PF04307">
    <property type="entry name" value="YdjM"/>
    <property type="match status" value="1"/>
</dbReference>
<keyword evidence="2" id="KW-0378">Hydrolase</keyword>
<organism evidence="2 3">
    <name type="scientific">Halomarina ordinaria</name>
    <dbReference type="NCBI Taxonomy" id="3033939"/>
    <lineage>
        <taxon>Archaea</taxon>
        <taxon>Methanobacteriati</taxon>
        <taxon>Methanobacteriota</taxon>
        <taxon>Stenosarchaea group</taxon>
        <taxon>Halobacteria</taxon>
        <taxon>Halobacteriales</taxon>
        <taxon>Natronomonadaceae</taxon>
        <taxon>Halomarina</taxon>
    </lineage>
</organism>
<evidence type="ECO:0000313" key="2">
    <source>
        <dbReference type="EMBL" id="MFC6835414.1"/>
    </source>
</evidence>
<dbReference type="Proteomes" id="UP001596406">
    <property type="component" value="Unassembled WGS sequence"/>
</dbReference>
<evidence type="ECO:0000256" key="1">
    <source>
        <dbReference type="SAM" id="Phobius"/>
    </source>
</evidence>
<feature type="transmembrane region" description="Helical" evidence="1">
    <location>
        <begin position="255"/>
        <end position="274"/>
    </location>
</feature>
<feature type="transmembrane region" description="Helical" evidence="1">
    <location>
        <begin position="232"/>
        <end position="249"/>
    </location>
</feature>
<keyword evidence="1" id="KW-1133">Transmembrane helix</keyword>
<reference evidence="2 3" key="1">
    <citation type="journal article" date="2019" name="Int. J. Syst. Evol. Microbiol.">
        <title>The Global Catalogue of Microorganisms (GCM) 10K type strain sequencing project: providing services to taxonomists for standard genome sequencing and annotation.</title>
        <authorList>
            <consortium name="The Broad Institute Genomics Platform"/>
            <consortium name="The Broad Institute Genome Sequencing Center for Infectious Disease"/>
            <person name="Wu L."/>
            <person name="Ma J."/>
        </authorList>
    </citation>
    <scope>NUCLEOTIDE SEQUENCE [LARGE SCALE GENOMIC DNA]</scope>
    <source>
        <strain evidence="2 3">PSRA2</strain>
    </source>
</reference>
<dbReference type="GO" id="GO:0016787">
    <property type="term" value="F:hydrolase activity"/>
    <property type="evidence" value="ECO:0007669"/>
    <property type="project" value="UniProtKB-KW"/>
</dbReference>
<comment type="caution">
    <text evidence="2">The sequence shown here is derived from an EMBL/GenBank/DDBJ whole genome shotgun (WGS) entry which is preliminary data.</text>
</comment>
<dbReference type="AlphaFoldDB" id="A0ABD5U4G2"/>
<dbReference type="EMBL" id="JBHSXM010000001">
    <property type="protein sequence ID" value="MFC6835414.1"/>
    <property type="molecule type" value="Genomic_DNA"/>
</dbReference>
<accession>A0ABD5U4G2</accession>
<name>A0ABD5U4G2_9EURY</name>
<keyword evidence="1" id="KW-0812">Transmembrane</keyword>
<feature type="transmembrane region" description="Helical" evidence="1">
    <location>
        <begin position="108"/>
        <end position="139"/>
    </location>
</feature>
<keyword evidence="1" id="KW-0472">Membrane</keyword>
<protein>
    <submittedName>
        <fullName evidence="2">Metal-dependent hydrolase</fullName>
    </submittedName>
</protein>
<sequence length="308" mass="31393">MFVGHGLVAFALVALAARRVGWSRERALAVGLLAAGFGFLPDVDMLYAPVGLLAGADSLVGLAQGFWDASAVVHRSMTHSLVVGSVAAVGFAAWRSTDRARRALGSTLLVALVAVGAAESGGLGALVMGAFVAGGVLLVAGARHLDLSPSAVLAAALAGLLTHPFGDLFTGGPPALFYPLDVPVFDGYVALAGDPTLHLLGAMGVELLALWAGVVAYLHLTERRTRDAVHPWAAFGLAYAGAVLAVPAPTLDLSYPFVFGILGVGVVGCAPHVVRRGRRERLVATVVTALATVSLGALAYTASYLAVL</sequence>
<proteinExistence type="predicted"/>
<dbReference type="RefSeq" id="WP_304447115.1">
    <property type="nucleotide sequence ID" value="NZ_JARRAH010000001.1"/>
</dbReference>
<feature type="transmembrane region" description="Helical" evidence="1">
    <location>
        <begin position="286"/>
        <end position="307"/>
    </location>
</feature>